<accession>A0A225W3W9</accession>
<dbReference type="PROSITE" id="PS50994">
    <property type="entry name" value="INTEGRASE"/>
    <property type="match status" value="1"/>
</dbReference>
<dbReference type="Pfam" id="PF17921">
    <property type="entry name" value="Integrase_H2C2"/>
    <property type="match status" value="1"/>
</dbReference>
<dbReference type="AlphaFoldDB" id="A0A225W3W9"/>
<dbReference type="InterPro" id="IPR012337">
    <property type="entry name" value="RNaseH-like_sf"/>
</dbReference>
<dbReference type="Gene3D" id="1.10.340.70">
    <property type="match status" value="1"/>
</dbReference>
<dbReference type="InterPro" id="IPR041588">
    <property type="entry name" value="Integrase_H2C2"/>
</dbReference>
<sequence length="365" mass="41171">MQDASEGDGNSGTRHGPGPECATLSSAARVMAVLTRSRAQEVDGGDVPPMGPLEFQAGRWRRIKVHQEDDEYRAEIRAFLNDDLDRFSSTRLKKISKVADMFVLDDRGILYRLPHSVRGRPRDVVGNLRLVVPSSLREDMLHHAHEDFQGGHQGITWTHEKLRTEFYWPDCASGKGGPPNAGPSSGNIEPRYPFEAVSMDFVTHMPESARGKTFLLLFQDMLSGYVMCKPMSSITAKDVAEAYEEQVSQIFGASSMIRHDQDPRFMSEVFTRFREVLGSRQRATLGYRPQANGQQERSVQTVIRSVRAYIAEMDQSDWDDHAERLMFALNVSFDATRLDTPFYLVHGWDARMGFGNAGTKTFERS</sequence>
<dbReference type="InterPro" id="IPR001584">
    <property type="entry name" value="Integrase_cat-core"/>
</dbReference>
<name>A0A225W3W9_9STRA</name>
<evidence type="ECO:0000313" key="4">
    <source>
        <dbReference type="Proteomes" id="UP000198211"/>
    </source>
</evidence>
<evidence type="ECO:0000256" key="1">
    <source>
        <dbReference type="SAM" id="MobiDB-lite"/>
    </source>
</evidence>
<protein>
    <submittedName>
        <fullName evidence="3">Reverse transcriptase</fullName>
    </submittedName>
</protein>
<feature type="region of interest" description="Disordered" evidence="1">
    <location>
        <begin position="1"/>
        <end position="20"/>
    </location>
</feature>
<keyword evidence="3" id="KW-0695">RNA-directed DNA polymerase</keyword>
<dbReference type="GO" id="GO:0003964">
    <property type="term" value="F:RNA-directed DNA polymerase activity"/>
    <property type="evidence" value="ECO:0007669"/>
    <property type="project" value="UniProtKB-KW"/>
</dbReference>
<keyword evidence="3" id="KW-0808">Transferase</keyword>
<keyword evidence="3" id="KW-0548">Nucleotidyltransferase</keyword>
<reference evidence="4" key="1">
    <citation type="submission" date="2017-03" db="EMBL/GenBank/DDBJ databases">
        <title>Phytopthora megakarya and P. palmivora, two closely related causual agents of cacao black pod achieved similar genome size and gene model numbers by different mechanisms.</title>
        <authorList>
            <person name="Ali S."/>
            <person name="Shao J."/>
            <person name="Larry D.J."/>
            <person name="Kronmiller B."/>
            <person name="Shen D."/>
            <person name="Strem M.D."/>
            <person name="Melnick R.L."/>
            <person name="Guiltinan M.J."/>
            <person name="Tyler B.M."/>
            <person name="Meinhardt L.W."/>
            <person name="Bailey B.A."/>
        </authorList>
    </citation>
    <scope>NUCLEOTIDE SEQUENCE [LARGE SCALE GENOMIC DNA]</scope>
    <source>
        <strain evidence="4">zdho120</strain>
    </source>
</reference>
<dbReference type="PANTHER" id="PTHR37984">
    <property type="entry name" value="PROTEIN CBG26694"/>
    <property type="match status" value="1"/>
</dbReference>
<keyword evidence="4" id="KW-1185">Reference proteome</keyword>
<dbReference type="SUPFAM" id="SSF53098">
    <property type="entry name" value="Ribonuclease H-like"/>
    <property type="match status" value="1"/>
</dbReference>
<dbReference type="GO" id="GO:0015074">
    <property type="term" value="P:DNA integration"/>
    <property type="evidence" value="ECO:0007669"/>
    <property type="project" value="InterPro"/>
</dbReference>
<dbReference type="STRING" id="4795.A0A225W3W9"/>
<dbReference type="Proteomes" id="UP000198211">
    <property type="component" value="Unassembled WGS sequence"/>
</dbReference>
<dbReference type="OrthoDB" id="117286at2759"/>
<feature type="domain" description="Integrase catalytic" evidence="2">
    <location>
        <begin position="189"/>
        <end position="349"/>
    </location>
</feature>
<dbReference type="PANTHER" id="PTHR37984:SF5">
    <property type="entry name" value="PROTEIN NYNRIN-LIKE"/>
    <property type="match status" value="1"/>
</dbReference>
<gene>
    <name evidence="3" type="ORF">PHMEG_00014598</name>
</gene>
<proteinExistence type="predicted"/>
<dbReference type="Gene3D" id="3.30.420.10">
    <property type="entry name" value="Ribonuclease H-like superfamily/Ribonuclease H"/>
    <property type="match status" value="1"/>
</dbReference>
<dbReference type="InterPro" id="IPR050951">
    <property type="entry name" value="Retrovirus_Pol_polyprotein"/>
</dbReference>
<evidence type="ECO:0000313" key="3">
    <source>
        <dbReference type="EMBL" id="OWZ12265.1"/>
    </source>
</evidence>
<organism evidence="3 4">
    <name type="scientific">Phytophthora megakarya</name>
    <dbReference type="NCBI Taxonomy" id="4795"/>
    <lineage>
        <taxon>Eukaryota</taxon>
        <taxon>Sar</taxon>
        <taxon>Stramenopiles</taxon>
        <taxon>Oomycota</taxon>
        <taxon>Peronosporomycetes</taxon>
        <taxon>Peronosporales</taxon>
        <taxon>Peronosporaceae</taxon>
        <taxon>Phytophthora</taxon>
    </lineage>
</organism>
<evidence type="ECO:0000259" key="2">
    <source>
        <dbReference type="PROSITE" id="PS50994"/>
    </source>
</evidence>
<comment type="caution">
    <text evidence="3">The sequence shown here is derived from an EMBL/GenBank/DDBJ whole genome shotgun (WGS) entry which is preliminary data.</text>
</comment>
<dbReference type="EMBL" id="NBNE01001895">
    <property type="protein sequence ID" value="OWZ12265.1"/>
    <property type="molecule type" value="Genomic_DNA"/>
</dbReference>
<dbReference type="InterPro" id="IPR036397">
    <property type="entry name" value="RNaseH_sf"/>
</dbReference>
<dbReference type="GO" id="GO:0003676">
    <property type="term" value="F:nucleic acid binding"/>
    <property type="evidence" value="ECO:0007669"/>
    <property type="project" value="InterPro"/>
</dbReference>